<proteinExistence type="predicted"/>
<dbReference type="Gene3D" id="3.50.50.60">
    <property type="entry name" value="FAD/NAD(P)-binding domain"/>
    <property type="match status" value="1"/>
</dbReference>
<reference evidence="5 6" key="1">
    <citation type="journal article" date="2010" name="Stand. Genomic Sci.">
        <title>Complete genome sequence of Haloterrigena turkmenica type strain (4k).</title>
        <authorList>
            <person name="Saunders E."/>
            <person name="Tindall B.J."/>
            <person name="Fahnrich R."/>
            <person name="Lapidus A."/>
            <person name="Copeland A."/>
            <person name="Del Rio T.G."/>
            <person name="Lucas S."/>
            <person name="Chen F."/>
            <person name="Tice H."/>
            <person name="Cheng J.F."/>
            <person name="Han C."/>
            <person name="Detter J.C."/>
            <person name="Bruce D."/>
            <person name="Goodwin L."/>
            <person name="Chain P."/>
            <person name="Pitluck S."/>
            <person name="Pati A."/>
            <person name="Ivanova N."/>
            <person name="Mavromatis K."/>
            <person name="Chen A."/>
            <person name="Palaniappan K."/>
            <person name="Land M."/>
            <person name="Hauser L."/>
            <person name="Chang Y.J."/>
            <person name="Jeffries C.D."/>
            <person name="Brettin T."/>
            <person name="Rohde M."/>
            <person name="Goker M."/>
            <person name="Bristow J."/>
            <person name="Eisen J.A."/>
            <person name="Markowitz V."/>
            <person name="Hugenholtz P."/>
            <person name="Klenk H.P."/>
            <person name="Kyrpides N.C."/>
        </authorList>
    </citation>
    <scope>NUCLEOTIDE SEQUENCE [LARGE SCALE GENOMIC DNA]</scope>
    <source>
        <strain evidence="6">ATCC 51198 / DSM 5511 / JCM 9101 / NCIMB 13204 / VKM B-1734 / 4k</strain>
    </source>
</reference>
<evidence type="ECO:0000313" key="5">
    <source>
        <dbReference type="EMBL" id="ADB59677.1"/>
    </source>
</evidence>
<feature type="domain" description="FAD-binding" evidence="4">
    <location>
        <begin position="12"/>
        <end position="47"/>
    </location>
</feature>
<feature type="region of interest" description="Disordered" evidence="3">
    <location>
        <begin position="314"/>
        <end position="333"/>
    </location>
</feature>
<dbReference type="InterPro" id="IPR002938">
    <property type="entry name" value="FAD-bd"/>
</dbReference>
<evidence type="ECO:0000256" key="2">
    <source>
        <dbReference type="ARBA" id="ARBA00023002"/>
    </source>
</evidence>
<dbReference type="Proteomes" id="UP000001903">
    <property type="component" value="Chromosome"/>
</dbReference>
<sequence>MTDGAETDAGFDVDVAVIGGGPAGCSAGVFTARYGLETVVFDRGSSSLRRCACLENYLGFPCGIEAERFLELAQTHAREAGCRLREELVDSVAALEGGEFEADGGETEGPANGEGFRLEPRDGDPLTARFVIAATKYDGSYLRELDDDGALFVTEEGADGSVERFDRAYPDDDGRTPVEGLYVAGPLAGCGDQAIIAAGHGATVARALLRDLRRADGYWDRFAKRYDWRRYRENRDEEWADPERWVELFETTAPGDRDAEDVRRLAESYAAERDESYLEAETAARRTERGQRRLAETLDDEVLLEAVDDEAIRERAARLEGGDERSDTDPNDD</sequence>
<dbReference type="PANTHER" id="PTHR48105">
    <property type="entry name" value="THIOREDOXIN REDUCTASE 1-RELATED-RELATED"/>
    <property type="match status" value="1"/>
</dbReference>
<protein>
    <submittedName>
        <fullName evidence="5">Thioredoxin reductase-like protein</fullName>
    </submittedName>
</protein>
<keyword evidence="6" id="KW-1185">Reference proteome</keyword>
<name>D2RX65_HALTV</name>
<dbReference type="HOGENOM" id="CLU_068376_0_0_2"/>
<dbReference type="GeneID" id="8741364"/>
<dbReference type="GO" id="GO:0016491">
    <property type="term" value="F:oxidoreductase activity"/>
    <property type="evidence" value="ECO:0007669"/>
    <property type="project" value="UniProtKB-KW"/>
</dbReference>
<dbReference type="AlphaFoldDB" id="D2RX65"/>
<evidence type="ECO:0000259" key="4">
    <source>
        <dbReference type="Pfam" id="PF01494"/>
    </source>
</evidence>
<dbReference type="EMBL" id="CP001860">
    <property type="protein sequence ID" value="ADB59677.1"/>
    <property type="molecule type" value="Genomic_DNA"/>
</dbReference>
<gene>
    <name evidence="5" type="ordered locus">Htur_0781</name>
</gene>
<dbReference type="SUPFAM" id="SSF51905">
    <property type="entry name" value="FAD/NAD(P)-binding domain"/>
    <property type="match status" value="1"/>
</dbReference>
<dbReference type="PRINTS" id="PR00469">
    <property type="entry name" value="PNDRDTASEII"/>
</dbReference>
<dbReference type="STRING" id="543526.Htur_0781"/>
<keyword evidence="1" id="KW-0285">Flavoprotein</keyword>
<evidence type="ECO:0000256" key="3">
    <source>
        <dbReference type="SAM" id="MobiDB-lite"/>
    </source>
</evidence>
<accession>D2RX65</accession>
<evidence type="ECO:0000313" key="6">
    <source>
        <dbReference type="Proteomes" id="UP000001903"/>
    </source>
</evidence>
<dbReference type="InterPro" id="IPR036188">
    <property type="entry name" value="FAD/NAD-bd_sf"/>
</dbReference>
<dbReference type="Pfam" id="PF01494">
    <property type="entry name" value="FAD_binding_3"/>
    <property type="match status" value="1"/>
</dbReference>
<organism evidence="5 6">
    <name type="scientific">Haloterrigena turkmenica (strain ATCC 51198 / DSM 5511 / JCM 9101 / NCIMB 13204 / VKM B-1734 / 4k)</name>
    <name type="common">Halococcus turkmenicus</name>
    <dbReference type="NCBI Taxonomy" id="543526"/>
    <lineage>
        <taxon>Archaea</taxon>
        <taxon>Methanobacteriati</taxon>
        <taxon>Methanobacteriota</taxon>
        <taxon>Stenosarchaea group</taxon>
        <taxon>Halobacteria</taxon>
        <taxon>Halobacteriales</taxon>
        <taxon>Natrialbaceae</taxon>
        <taxon>Haloterrigena</taxon>
    </lineage>
</organism>
<dbReference type="InterPro" id="IPR050097">
    <property type="entry name" value="Ferredoxin-NADP_redctase_2"/>
</dbReference>
<dbReference type="eggNOG" id="arCOG01301">
    <property type="taxonomic scope" value="Archaea"/>
</dbReference>
<keyword evidence="2" id="KW-0560">Oxidoreductase</keyword>
<dbReference type="GO" id="GO:0071949">
    <property type="term" value="F:FAD binding"/>
    <property type="evidence" value="ECO:0007669"/>
    <property type="project" value="InterPro"/>
</dbReference>
<dbReference type="OrthoDB" id="214187at2157"/>
<evidence type="ECO:0000256" key="1">
    <source>
        <dbReference type="ARBA" id="ARBA00022630"/>
    </source>
</evidence>
<dbReference type="RefSeq" id="WP_012941994.1">
    <property type="nucleotide sequence ID" value="NC_013743.1"/>
</dbReference>
<dbReference type="KEGG" id="htu:Htur_0781"/>